<dbReference type="PANTHER" id="PTHR34374:SF1">
    <property type="entry name" value="LARGE RIBOSOMAL RNA SUBUNIT ACCUMULATION PROTEIN YCED HOMOLOG 1, CHLOROPLASTIC"/>
    <property type="match status" value="1"/>
</dbReference>
<keyword evidence="2" id="KW-1185">Reference proteome</keyword>
<name>A0A2A9HGZ0_TEPT2</name>
<dbReference type="EMBL" id="PDJQ01000001">
    <property type="protein sequence ID" value="PFG74236.1"/>
    <property type="molecule type" value="Genomic_DNA"/>
</dbReference>
<dbReference type="AlphaFoldDB" id="A0A2A9HGZ0"/>
<organism evidence="1 2">
    <name type="scientific">Tepidiforma thermophila (strain KCTC 52669 / CGMCC 1.13589 / G233)</name>
    <dbReference type="NCBI Taxonomy" id="2761530"/>
    <lineage>
        <taxon>Bacteria</taxon>
        <taxon>Bacillati</taxon>
        <taxon>Chloroflexota</taxon>
        <taxon>Tepidiformia</taxon>
        <taxon>Tepidiformales</taxon>
        <taxon>Tepidiformaceae</taxon>
        <taxon>Tepidiforma</taxon>
    </lineage>
</organism>
<dbReference type="Proteomes" id="UP000223071">
    <property type="component" value="Unassembled WGS sequence"/>
</dbReference>
<gene>
    <name evidence="1" type="ORF">A9A59_1449</name>
</gene>
<evidence type="ECO:0008006" key="3">
    <source>
        <dbReference type="Google" id="ProtNLM"/>
    </source>
</evidence>
<comment type="caution">
    <text evidence="1">The sequence shown here is derived from an EMBL/GenBank/DDBJ whole genome shotgun (WGS) entry which is preliminary data.</text>
</comment>
<accession>A0A2A9HGZ0</accession>
<dbReference type="RefSeq" id="WP_165772563.1">
    <property type="nucleotide sequence ID" value="NZ_PDJQ01000001.1"/>
</dbReference>
<evidence type="ECO:0000313" key="1">
    <source>
        <dbReference type="EMBL" id="PFG74236.1"/>
    </source>
</evidence>
<proteinExistence type="predicted"/>
<dbReference type="PANTHER" id="PTHR34374">
    <property type="entry name" value="LARGE RIBOSOMAL RNA SUBUNIT ACCUMULATION PROTEIN YCED HOMOLOG 1, CHLOROPLASTIC"/>
    <property type="match status" value="1"/>
</dbReference>
<dbReference type="Pfam" id="PF02620">
    <property type="entry name" value="YceD"/>
    <property type="match status" value="1"/>
</dbReference>
<evidence type="ECO:0000313" key="2">
    <source>
        <dbReference type="Proteomes" id="UP000223071"/>
    </source>
</evidence>
<sequence length="168" mass="19052">MRFNVAGLLKSEVGASRRHDIEPEEPVHRGTVLITRVPRGVLVRCEADVFIEAQCSRCLVPFAYPETVRFEEFYRQQVDLVDGHRMEMIEGEDEDTFVIGLNNEVDISEAVRQYTVMAAAMQPLCRPDCPGLCPECGTDLGMETCQCERAPIDPRWARLLTLQTRKHG</sequence>
<protein>
    <recommendedName>
        <fullName evidence="3">DUF177 domain-containing protein</fullName>
    </recommendedName>
</protein>
<dbReference type="InterPro" id="IPR003772">
    <property type="entry name" value="YceD"/>
</dbReference>
<reference evidence="1 2" key="1">
    <citation type="submission" date="2017-09" db="EMBL/GenBank/DDBJ databases">
        <title>Sequencing the genomes of two abundant thermophiles in Great Basin hot springs: Thermocrinis jamiesonii and novel Chloroflexi Thermoflexus hugenholtzii.</title>
        <authorList>
            <person name="Hedlund B."/>
        </authorList>
    </citation>
    <scope>NUCLEOTIDE SEQUENCE [LARGE SCALE GENOMIC DNA]</scope>
    <source>
        <strain evidence="1 2">G233</strain>
    </source>
</reference>